<name>A0A8K1CBR1_PYTOL</name>
<protein>
    <recommendedName>
        <fullName evidence="3">G domain-containing protein</fullName>
    </recommendedName>
</protein>
<dbReference type="SUPFAM" id="SSF52540">
    <property type="entry name" value="P-loop containing nucleoside triphosphate hydrolases"/>
    <property type="match status" value="1"/>
</dbReference>
<dbReference type="Proteomes" id="UP000794436">
    <property type="component" value="Unassembled WGS sequence"/>
</dbReference>
<feature type="coiled-coil region" evidence="1">
    <location>
        <begin position="208"/>
        <end position="239"/>
    </location>
</feature>
<evidence type="ECO:0000259" key="3">
    <source>
        <dbReference type="Pfam" id="PF01926"/>
    </source>
</evidence>
<dbReference type="EMBL" id="SPLM01000109">
    <property type="protein sequence ID" value="TMW59738.1"/>
    <property type="molecule type" value="Genomic_DNA"/>
</dbReference>
<dbReference type="OrthoDB" id="8954335at2759"/>
<keyword evidence="1" id="KW-0175">Coiled coil</keyword>
<dbReference type="CDD" id="cd00882">
    <property type="entry name" value="Ras_like_GTPase"/>
    <property type="match status" value="1"/>
</dbReference>
<dbReference type="InterPro" id="IPR006073">
    <property type="entry name" value="GTP-bd"/>
</dbReference>
<feature type="region of interest" description="Disordered" evidence="2">
    <location>
        <begin position="260"/>
        <end position="282"/>
    </location>
</feature>
<accession>A0A8K1CBR1</accession>
<evidence type="ECO:0000256" key="1">
    <source>
        <dbReference type="SAM" id="Coils"/>
    </source>
</evidence>
<dbReference type="Gene3D" id="3.40.50.300">
    <property type="entry name" value="P-loop containing nucleotide triphosphate hydrolases"/>
    <property type="match status" value="1"/>
</dbReference>
<evidence type="ECO:0000313" key="5">
    <source>
        <dbReference type="Proteomes" id="UP000794436"/>
    </source>
</evidence>
<organism evidence="4 5">
    <name type="scientific">Pythium oligandrum</name>
    <name type="common">Mycoparasitic fungus</name>
    <dbReference type="NCBI Taxonomy" id="41045"/>
    <lineage>
        <taxon>Eukaryota</taxon>
        <taxon>Sar</taxon>
        <taxon>Stramenopiles</taxon>
        <taxon>Oomycota</taxon>
        <taxon>Peronosporomycetes</taxon>
        <taxon>Pythiales</taxon>
        <taxon>Pythiaceae</taxon>
        <taxon>Pythium</taxon>
    </lineage>
</organism>
<evidence type="ECO:0000313" key="4">
    <source>
        <dbReference type="EMBL" id="TMW59738.1"/>
    </source>
</evidence>
<gene>
    <name evidence="4" type="ORF">Poli38472_004807</name>
</gene>
<dbReference type="GO" id="GO:0005525">
    <property type="term" value="F:GTP binding"/>
    <property type="evidence" value="ECO:0007669"/>
    <property type="project" value="InterPro"/>
</dbReference>
<evidence type="ECO:0000256" key="2">
    <source>
        <dbReference type="SAM" id="MobiDB-lite"/>
    </source>
</evidence>
<comment type="caution">
    <text evidence="4">The sequence shown here is derived from an EMBL/GenBank/DDBJ whole genome shotgun (WGS) entry which is preliminary data.</text>
</comment>
<reference evidence="4" key="1">
    <citation type="submission" date="2019-03" db="EMBL/GenBank/DDBJ databases">
        <title>Long read genome sequence of the mycoparasitic Pythium oligandrum ATCC 38472 isolated from sugarbeet rhizosphere.</title>
        <authorList>
            <person name="Gaulin E."/>
        </authorList>
    </citation>
    <scope>NUCLEOTIDE SEQUENCE</scope>
    <source>
        <strain evidence="4">ATCC 38472_TT</strain>
    </source>
</reference>
<sequence>MAPSDHMNRIFLGNPGTGKSTLINSLVGGQALASGASWGEGFAQGYKRYEHNGVSYMDTPGLVSENIIKQTADAISTVIKEPGSYQLFFVVRLLNAQVVWDDLVVIERVLDSIDVHGQKPLYTIVINNIEEKQYEIMMNRGPELEQVISVINNRKYPTDALCLIPTIFNQTEGTTKAMVLPPCVLEFVESRAPTTHIELQSLKGKDEIAELQRSNQMLLDLMQQQQLRHEEEMRQERARHLYDPNPVVIDVTDLHGYPDNGDGNGVGYAPPAGNYAAHPSTPKQASSPDKCDDCMLLTCCFVFLGPIGLCCYCACKDD</sequence>
<dbReference type="Pfam" id="PF01926">
    <property type="entry name" value="MMR_HSR1"/>
    <property type="match status" value="1"/>
</dbReference>
<proteinExistence type="predicted"/>
<dbReference type="InterPro" id="IPR027417">
    <property type="entry name" value="P-loop_NTPase"/>
</dbReference>
<keyword evidence="5" id="KW-1185">Reference proteome</keyword>
<feature type="domain" description="G" evidence="3">
    <location>
        <begin position="11"/>
        <end position="96"/>
    </location>
</feature>
<dbReference type="AlphaFoldDB" id="A0A8K1CBR1"/>